<keyword evidence="6 7" id="KW-0472">Membrane</keyword>
<dbReference type="Pfam" id="PF03600">
    <property type="entry name" value="CitMHS"/>
    <property type="match status" value="1"/>
</dbReference>
<feature type="transmembrane region" description="Helical" evidence="7">
    <location>
        <begin position="180"/>
        <end position="204"/>
    </location>
</feature>
<evidence type="ECO:0000313" key="10">
    <source>
        <dbReference type="Proteomes" id="UP000248975"/>
    </source>
</evidence>
<dbReference type="GO" id="GO:0016787">
    <property type="term" value="F:hydrolase activity"/>
    <property type="evidence" value="ECO:0007669"/>
    <property type="project" value="UniProtKB-KW"/>
</dbReference>
<dbReference type="EMBL" id="QFQS01000001">
    <property type="protein sequence ID" value="PZR00037.1"/>
    <property type="molecule type" value="Genomic_DNA"/>
</dbReference>
<proteinExistence type="predicted"/>
<organism evidence="9 10">
    <name type="scientific">Cereibacter sphaeroides</name>
    <name type="common">Rhodobacter sphaeroides</name>
    <dbReference type="NCBI Taxonomy" id="1063"/>
    <lineage>
        <taxon>Bacteria</taxon>
        <taxon>Pseudomonadati</taxon>
        <taxon>Pseudomonadota</taxon>
        <taxon>Alphaproteobacteria</taxon>
        <taxon>Rhodobacterales</taxon>
        <taxon>Paracoccaceae</taxon>
        <taxon>Cereibacter</taxon>
    </lineage>
</organism>
<gene>
    <name evidence="9" type="ORF">DI533_05320</name>
</gene>
<dbReference type="InterPro" id="IPR006037">
    <property type="entry name" value="RCK_C"/>
</dbReference>
<evidence type="ECO:0000256" key="3">
    <source>
        <dbReference type="ARBA" id="ARBA00022692"/>
    </source>
</evidence>
<evidence type="ECO:0000256" key="7">
    <source>
        <dbReference type="SAM" id="Phobius"/>
    </source>
</evidence>
<dbReference type="Gene3D" id="3.30.70.1450">
    <property type="entry name" value="Regulator of K+ conductance, C-terminal domain"/>
    <property type="match status" value="2"/>
</dbReference>
<feature type="transmembrane region" description="Helical" evidence="7">
    <location>
        <begin position="12"/>
        <end position="28"/>
    </location>
</feature>
<feature type="transmembrane region" description="Helical" evidence="7">
    <location>
        <begin position="150"/>
        <end position="168"/>
    </location>
</feature>
<dbReference type="InterPro" id="IPR004680">
    <property type="entry name" value="Cit_transptr-like_dom"/>
</dbReference>
<keyword evidence="5 7" id="KW-1133">Transmembrane helix</keyword>
<feature type="transmembrane region" description="Helical" evidence="7">
    <location>
        <begin position="531"/>
        <end position="550"/>
    </location>
</feature>
<feature type="transmembrane region" description="Helical" evidence="7">
    <location>
        <begin position="65"/>
        <end position="87"/>
    </location>
</feature>
<dbReference type="InterPro" id="IPR036721">
    <property type="entry name" value="RCK_C_sf"/>
</dbReference>
<keyword evidence="2" id="KW-0813">Transport</keyword>
<comment type="caution">
    <text evidence="9">The sequence shown here is derived from an EMBL/GenBank/DDBJ whole genome shotgun (WGS) entry which is preliminary data.</text>
</comment>
<dbReference type="PANTHER" id="PTHR43652:SF2">
    <property type="entry name" value="BASIC AMINO ACID ANTIPORTER YFCC-RELATED"/>
    <property type="match status" value="1"/>
</dbReference>
<feature type="transmembrane region" description="Helical" evidence="7">
    <location>
        <begin position="570"/>
        <end position="593"/>
    </location>
</feature>
<feature type="transmembrane region" description="Helical" evidence="7">
    <location>
        <begin position="487"/>
        <end position="519"/>
    </location>
</feature>
<dbReference type="Pfam" id="PF02080">
    <property type="entry name" value="TrkA_C"/>
    <property type="match status" value="2"/>
</dbReference>
<keyword evidence="3 7" id="KW-0812">Transmembrane</keyword>
<feature type="transmembrane region" description="Helical" evidence="7">
    <location>
        <begin position="99"/>
        <end position="115"/>
    </location>
</feature>
<sequence length="594" mass="64148">MLGLDLPQTTQALLAMAILAGMFVMFVRETYPVEVTAMAGAAVMIILGLLPVSDAVAVLSNPAPWTIAFMFLVMGGLVRTGAVEMVIGIAEEHVGNRPRMTIMVLFGFIAVASAFMNNTPLVAVMIPVVMQIAIKLGTAPSKLLIPLSHMTVLGGMITLIGTSTNLLVDGVAVKQGLAHFSLFEIAPLGIAVTLAGGLYLALFANKLLPSRQSMGTLLGDRKKMKYFTEVAIPEDSVLIGQPVLEVSQFKPSGVRVIDVLRGDASLRRDLASVGLQAGDRVVLRTEMSELLGMQASKDMRLVDKLSSVQTETVEVLITPGCRLVGRRLGELRLRRRYGVYVLAAHRKAQNIGRQLDDLVVHVGDTLLLEGALEDIKRLAEEFEMADISHPRQKAYRRKKAPIAIGALAMVVILSSLDVAPILVLSFFAVALILITRCIDTDEAFDFVDGRLMAMIFAMLAVGEALDRSGAVSLIVDAVRPWMEGLSPFAMILAVYLLGLILTEFLSNNAVAVLYTPIAIQLAQSLGADPRPFVVAVMFSATLAFGTPIGYQTNMMVYGPGGYKFLDFTRIGIPLNIITWLLCSALIPLIWPLYP</sequence>
<comment type="subcellular location">
    <subcellularLocation>
        <location evidence="1">Membrane</location>
        <topology evidence="1">Multi-pass membrane protein</topology>
    </subcellularLocation>
</comment>
<dbReference type="PANTHER" id="PTHR43652">
    <property type="entry name" value="BASIC AMINO ACID ANTIPORTER YFCC-RELATED"/>
    <property type="match status" value="1"/>
</dbReference>
<name>A0A2W5SDT3_CERSP</name>
<evidence type="ECO:0000256" key="5">
    <source>
        <dbReference type="ARBA" id="ARBA00022989"/>
    </source>
</evidence>
<protein>
    <submittedName>
        <fullName evidence="9">dATP pyrophosphohydrolase</fullName>
    </submittedName>
</protein>
<reference evidence="9 10" key="1">
    <citation type="submission" date="2017-08" db="EMBL/GenBank/DDBJ databases">
        <title>Infants hospitalized years apart are colonized by the same room-sourced microbial strains.</title>
        <authorList>
            <person name="Brooks B."/>
            <person name="Olm M.R."/>
            <person name="Firek B.A."/>
            <person name="Baker R."/>
            <person name="Thomas B.C."/>
            <person name="Morowitz M.J."/>
            <person name="Banfield J.F."/>
        </authorList>
    </citation>
    <scope>NUCLEOTIDE SEQUENCE [LARGE SCALE GENOMIC DNA]</scope>
    <source>
        <strain evidence="9">S2_003_000_R2_11</strain>
    </source>
</reference>
<dbReference type="InterPro" id="IPR051679">
    <property type="entry name" value="DASS-Related_Transporters"/>
</dbReference>
<evidence type="ECO:0000313" key="9">
    <source>
        <dbReference type="EMBL" id="PZR00037.1"/>
    </source>
</evidence>
<keyword evidence="9" id="KW-0378">Hydrolase</keyword>
<evidence type="ECO:0000256" key="1">
    <source>
        <dbReference type="ARBA" id="ARBA00004141"/>
    </source>
</evidence>
<keyword evidence="4" id="KW-0677">Repeat</keyword>
<dbReference type="GO" id="GO:0006813">
    <property type="term" value="P:potassium ion transport"/>
    <property type="evidence" value="ECO:0007669"/>
    <property type="project" value="InterPro"/>
</dbReference>
<feature type="domain" description="RCK C-terminal" evidence="8">
    <location>
        <begin position="300"/>
        <end position="384"/>
    </location>
</feature>
<evidence type="ECO:0000256" key="6">
    <source>
        <dbReference type="ARBA" id="ARBA00023136"/>
    </source>
</evidence>
<dbReference type="GO" id="GO:0005886">
    <property type="term" value="C:plasma membrane"/>
    <property type="evidence" value="ECO:0007669"/>
    <property type="project" value="TreeGrafter"/>
</dbReference>
<feature type="transmembrane region" description="Helical" evidence="7">
    <location>
        <begin position="35"/>
        <end position="53"/>
    </location>
</feature>
<dbReference type="AlphaFoldDB" id="A0A2W5SDT3"/>
<dbReference type="PROSITE" id="PS51202">
    <property type="entry name" value="RCK_C"/>
    <property type="match status" value="2"/>
</dbReference>
<accession>A0A2W5SDT3</accession>
<evidence type="ECO:0000256" key="2">
    <source>
        <dbReference type="ARBA" id="ARBA00022448"/>
    </source>
</evidence>
<feature type="transmembrane region" description="Helical" evidence="7">
    <location>
        <begin position="400"/>
        <end position="416"/>
    </location>
</feature>
<dbReference type="SUPFAM" id="SSF116726">
    <property type="entry name" value="TrkA C-terminal domain-like"/>
    <property type="match status" value="2"/>
</dbReference>
<dbReference type="GO" id="GO:0008324">
    <property type="term" value="F:monoatomic cation transmembrane transporter activity"/>
    <property type="evidence" value="ECO:0007669"/>
    <property type="project" value="InterPro"/>
</dbReference>
<feature type="transmembrane region" description="Helical" evidence="7">
    <location>
        <begin position="451"/>
        <end position="475"/>
    </location>
</feature>
<evidence type="ECO:0000259" key="8">
    <source>
        <dbReference type="PROSITE" id="PS51202"/>
    </source>
</evidence>
<dbReference type="Proteomes" id="UP000248975">
    <property type="component" value="Unassembled WGS sequence"/>
</dbReference>
<feature type="domain" description="RCK C-terminal" evidence="8">
    <location>
        <begin position="215"/>
        <end position="299"/>
    </location>
</feature>
<evidence type="ECO:0000256" key="4">
    <source>
        <dbReference type="ARBA" id="ARBA00022737"/>
    </source>
</evidence>